<sequence length="318" mass="34975">MTWIASLEEERQALEHMIAERANDTSPSVRLSLASLRRRLEQILARLDDCKRPKVRIDLTGSAVAGTEIKLDALGPFLDELQETVSSIGQALRGSATAFSSIPSDIRDQTSLSLEATAPGSIVLHLRAPADPRTGEELPFPETTDRPAPLAVAAVERLILVARDAQPEDLNEDALVDDVYPLGPRTHKHLNSLLRIMADSGIDAELSLFSPVDGEQRANLSATQARRIHEVLKRARIGEETQERVGALRGVSSLRNAFELVTPEGEVIAGKVREDLVPQLRNWYERQIIATLEVTVSHSFTTGITRTKYLLIGMADTR</sequence>
<accession>A0ABT4S4K8</accession>
<evidence type="ECO:0000259" key="1">
    <source>
        <dbReference type="PROSITE" id="PS51459"/>
    </source>
</evidence>
<organism evidence="2 3">
    <name type="scientific">Nonomuraea corallina</name>
    <dbReference type="NCBI Taxonomy" id="2989783"/>
    <lineage>
        <taxon>Bacteria</taxon>
        <taxon>Bacillati</taxon>
        <taxon>Actinomycetota</taxon>
        <taxon>Actinomycetes</taxon>
        <taxon>Streptosporangiales</taxon>
        <taxon>Streptosporangiaceae</taxon>
        <taxon>Nonomuraea</taxon>
    </lineage>
</organism>
<dbReference type="EMBL" id="JAPNNL010000004">
    <property type="protein sequence ID" value="MDA0632143.1"/>
    <property type="molecule type" value="Genomic_DNA"/>
</dbReference>
<reference evidence="2" key="1">
    <citation type="submission" date="2022-11" db="EMBL/GenBank/DDBJ databases">
        <title>Nonomuraea corallina sp. nov., a new species of the genus Nonomuraea isolated from sea side sediment in Thai sea.</title>
        <authorList>
            <person name="Ngamcharungchit C."/>
            <person name="Matsumoto A."/>
            <person name="Suriyachadkun C."/>
            <person name="Panbangred W."/>
            <person name="Inahashi Y."/>
            <person name="Intra B."/>
        </authorList>
    </citation>
    <scope>NUCLEOTIDE SEQUENCE</scope>
    <source>
        <strain evidence="2">MCN248</strain>
    </source>
</reference>
<dbReference type="PROSITE" id="PS51459">
    <property type="entry name" value="FIDO"/>
    <property type="match status" value="1"/>
</dbReference>
<name>A0ABT4S4K8_9ACTN</name>
<proteinExistence type="predicted"/>
<evidence type="ECO:0000313" key="2">
    <source>
        <dbReference type="EMBL" id="MDA0632143.1"/>
    </source>
</evidence>
<feature type="domain" description="Fido" evidence="1">
    <location>
        <begin position="220"/>
        <end position="318"/>
    </location>
</feature>
<dbReference type="InterPro" id="IPR003812">
    <property type="entry name" value="Fido"/>
</dbReference>
<dbReference type="Proteomes" id="UP001144036">
    <property type="component" value="Unassembled WGS sequence"/>
</dbReference>
<keyword evidence="3" id="KW-1185">Reference proteome</keyword>
<comment type="caution">
    <text evidence="2">The sequence shown here is derived from an EMBL/GenBank/DDBJ whole genome shotgun (WGS) entry which is preliminary data.</text>
</comment>
<gene>
    <name evidence="2" type="ORF">OUY22_01850</name>
</gene>
<evidence type="ECO:0000313" key="3">
    <source>
        <dbReference type="Proteomes" id="UP001144036"/>
    </source>
</evidence>
<protein>
    <recommendedName>
        <fullName evidence="1">Fido domain-containing protein</fullName>
    </recommendedName>
</protein>
<dbReference type="RefSeq" id="WP_270152923.1">
    <property type="nucleotide sequence ID" value="NZ_JAPNNL010000004.1"/>
</dbReference>